<accession>A0A0C2IFD5</accession>
<reference evidence="1 2" key="1">
    <citation type="journal article" date="2014" name="Genome Biol. Evol.">
        <title>The genome of the myxosporean Thelohanellus kitauei shows adaptations to nutrient acquisition within its fish host.</title>
        <authorList>
            <person name="Yang Y."/>
            <person name="Xiong J."/>
            <person name="Zhou Z."/>
            <person name="Huo F."/>
            <person name="Miao W."/>
            <person name="Ran C."/>
            <person name="Liu Y."/>
            <person name="Zhang J."/>
            <person name="Feng J."/>
            <person name="Wang M."/>
            <person name="Wang M."/>
            <person name="Wang L."/>
            <person name="Yao B."/>
        </authorList>
    </citation>
    <scope>NUCLEOTIDE SEQUENCE [LARGE SCALE GENOMIC DNA]</scope>
    <source>
        <strain evidence="1">Wuqing</strain>
    </source>
</reference>
<proteinExistence type="predicted"/>
<sequence length="200" mass="23537">MIIDTQYPVDFNEVVELILNFEPDAPIFLIETCCKFLKDFFDYYNRHELFKNAQSIDMDKIFKWLRKNIEPAYMSLGYMDNNDPKDIYEQIIPDFEYINNIVLFCEDLFEAKVLGVSMAYIIQKFTSSYDVAVIFESLVKLYSKILLQVNLFLNEDSTNNTSCSTFEHLAKLTMTAFANALNNRMSLYVNHREIPIFEKV</sequence>
<dbReference type="AlphaFoldDB" id="A0A0C2IFD5"/>
<comment type="caution">
    <text evidence="1">The sequence shown here is derived from an EMBL/GenBank/DDBJ whole genome shotgun (WGS) entry which is preliminary data.</text>
</comment>
<gene>
    <name evidence="1" type="ORF">RF11_09882</name>
</gene>
<dbReference type="Proteomes" id="UP000031668">
    <property type="component" value="Unassembled WGS sequence"/>
</dbReference>
<keyword evidence="2" id="KW-1185">Reference proteome</keyword>
<evidence type="ECO:0000313" key="1">
    <source>
        <dbReference type="EMBL" id="KII64049.1"/>
    </source>
</evidence>
<protein>
    <submittedName>
        <fullName evidence="1">Uncharacterized protein</fullName>
    </submittedName>
</protein>
<dbReference type="EMBL" id="JWZT01004473">
    <property type="protein sequence ID" value="KII64049.1"/>
    <property type="molecule type" value="Genomic_DNA"/>
</dbReference>
<organism evidence="1 2">
    <name type="scientific">Thelohanellus kitauei</name>
    <name type="common">Myxosporean</name>
    <dbReference type="NCBI Taxonomy" id="669202"/>
    <lineage>
        <taxon>Eukaryota</taxon>
        <taxon>Metazoa</taxon>
        <taxon>Cnidaria</taxon>
        <taxon>Myxozoa</taxon>
        <taxon>Myxosporea</taxon>
        <taxon>Bivalvulida</taxon>
        <taxon>Platysporina</taxon>
        <taxon>Myxobolidae</taxon>
        <taxon>Thelohanellus</taxon>
    </lineage>
</organism>
<evidence type="ECO:0000313" key="2">
    <source>
        <dbReference type="Proteomes" id="UP000031668"/>
    </source>
</evidence>
<name>A0A0C2IFD5_THEKT</name>